<protein>
    <submittedName>
        <fullName evidence="2">Uncharacterized protein</fullName>
    </submittedName>
</protein>
<accession>A0A1I7X6E7</accession>
<organism evidence="1 2">
    <name type="scientific">Heterorhabditis bacteriophora</name>
    <name type="common">Entomopathogenic nematode worm</name>
    <dbReference type="NCBI Taxonomy" id="37862"/>
    <lineage>
        <taxon>Eukaryota</taxon>
        <taxon>Metazoa</taxon>
        <taxon>Ecdysozoa</taxon>
        <taxon>Nematoda</taxon>
        <taxon>Chromadorea</taxon>
        <taxon>Rhabditida</taxon>
        <taxon>Rhabditina</taxon>
        <taxon>Rhabditomorpha</taxon>
        <taxon>Strongyloidea</taxon>
        <taxon>Heterorhabditidae</taxon>
        <taxon>Heterorhabditis</taxon>
    </lineage>
</organism>
<dbReference type="AlphaFoldDB" id="A0A1I7X6E7"/>
<keyword evidence="1" id="KW-1185">Reference proteome</keyword>
<evidence type="ECO:0000313" key="2">
    <source>
        <dbReference type="WBParaSite" id="Hba_13136"/>
    </source>
</evidence>
<name>A0A1I7X6E7_HETBA</name>
<proteinExistence type="predicted"/>
<reference evidence="2" key="1">
    <citation type="submission" date="2016-11" db="UniProtKB">
        <authorList>
            <consortium name="WormBaseParasite"/>
        </authorList>
    </citation>
    <scope>IDENTIFICATION</scope>
</reference>
<dbReference type="WBParaSite" id="Hba_13136">
    <property type="protein sequence ID" value="Hba_13136"/>
    <property type="gene ID" value="Hba_13136"/>
</dbReference>
<evidence type="ECO:0000313" key="1">
    <source>
        <dbReference type="Proteomes" id="UP000095283"/>
    </source>
</evidence>
<sequence length="64" mass="7465">MNSKLSYFLPGYAARAAHGSPFQPANGYLFILCIMRRVIFELTESSRTRWLIWGPMRDEKVKNK</sequence>
<dbReference type="Proteomes" id="UP000095283">
    <property type="component" value="Unplaced"/>
</dbReference>